<protein>
    <recommendedName>
        <fullName evidence="6">Serpin domain-containing protein</fullName>
    </recommendedName>
</protein>
<reference evidence="7 8" key="1">
    <citation type="submission" date="2020-04" db="EMBL/GenBank/DDBJ databases">
        <authorList>
            <person name="Wallbank WR R."/>
            <person name="Pardo Diaz C."/>
            <person name="Kozak K."/>
            <person name="Martin S."/>
            <person name="Jiggins C."/>
            <person name="Moest M."/>
            <person name="Warren A I."/>
            <person name="Byers J.R.P. K."/>
            <person name="Montejo-Kovacevich G."/>
            <person name="Yen C E."/>
        </authorList>
    </citation>
    <scope>NUCLEOTIDE SEQUENCE [LARGE SCALE GENOMIC DNA]</scope>
</reference>
<dbReference type="SMART" id="SM00093">
    <property type="entry name" value="SERPIN"/>
    <property type="match status" value="1"/>
</dbReference>
<keyword evidence="5" id="KW-0732">Signal</keyword>
<dbReference type="InterPro" id="IPR042178">
    <property type="entry name" value="Serpin_sf_1"/>
</dbReference>
<dbReference type="PANTHER" id="PTHR11461:SF211">
    <property type="entry name" value="GH10112P-RELATED"/>
    <property type="match status" value="1"/>
</dbReference>
<dbReference type="InterPro" id="IPR036186">
    <property type="entry name" value="Serpin_sf"/>
</dbReference>
<comment type="similarity">
    <text evidence="1 4">Belongs to the serpin family.</text>
</comment>
<dbReference type="InterPro" id="IPR023795">
    <property type="entry name" value="Serpin_CS"/>
</dbReference>
<dbReference type="OrthoDB" id="671595at2759"/>
<dbReference type="InterPro" id="IPR000215">
    <property type="entry name" value="Serpin_fam"/>
</dbReference>
<gene>
    <name evidence="7" type="ORF">APLA_LOCUS2320</name>
</gene>
<keyword evidence="8" id="KW-1185">Reference proteome</keyword>
<feature type="domain" description="Serpin" evidence="6">
    <location>
        <begin position="34"/>
        <end position="395"/>
    </location>
</feature>
<sequence length="395" mass="44437">MKIYLLIWTLVASLVKSESHVQDVLKNGNDQFSANFLYEVSKDQADKSFVISAYSVLSPLAQLALASVGQTHDEILTAIGMPNDNVTKEVFSDVNTKIQSVKGVDLKQANKVYVRDGYNLNQEFAAISRTVFNSEVQNIDFNKSTEAAAEINMWVEANTNNRIKDLVNPSTLTPSTAAVLVNAIFFKGNWQIPFEELSTRDRDFFVTKNKKVTKSMMHQTDSFEYGESDELDAKLLEMSYEGGETSFVIVLPKQYDSIESLIEKLKDPAEFPKARSNMYTVDVHVSLPKFKIETTTNLKDVLQKINIKQLFVERGAHLDNLIEGESNLYVSDAIQKAFIEVDEKGTEAAAANKFGLSFPTSVGATPRYRFFDADHPFVFYLMQNDNILFNGVFRS</sequence>
<evidence type="ECO:0000313" key="8">
    <source>
        <dbReference type="Proteomes" id="UP000494106"/>
    </source>
</evidence>
<dbReference type="Gene3D" id="2.30.39.10">
    <property type="entry name" value="Alpha-1-antitrypsin, domain 1"/>
    <property type="match status" value="1"/>
</dbReference>
<dbReference type="InterPro" id="IPR023796">
    <property type="entry name" value="Serpin_dom"/>
</dbReference>
<name>A0A8S0YZ65_ARCPL</name>
<evidence type="ECO:0000256" key="4">
    <source>
        <dbReference type="RuleBase" id="RU000411"/>
    </source>
</evidence>
<comment type="caution">
    <text evidence="7">The sequence shown here is derived from an EMBL/GenBank/DDBJ whole genome shotgun (WGS) entry which is preliminary data.</text>
</comment>
<keyword evidence="2" id="KW-0646">Protease inhibitor</keyword>
<dbReference type="EMBL" id="CADEBC010000203">
    <property type="protein sequence ID" value="CAB3225072.1"/>
    <property type="molecule type" value="Genomic_DNA"/>
</dbReference>
<dbReference type="Gene3D" id="3.30.497.10">
    <property type="entry name" value="Antithrombin, subunit I, domain 2"/>
    <property type="match status" value="1"/>
</dbReference>
<evidence type="ECO:0000256" key="2">
    <source>
        <dbReference type="ARBA" id="ARBA00022690"/>
    </source>
</evidence>
<evidence type="ECO:0000256" key="1">
    <source>
        <dbReference type="ARBA" id="ARBA00009500"/>
    </source>
</evidence>
<dbReference type="AlphaFoldDB" id="A0A8S0YZ65"/>
<dbReference type="InterPro" id="IPR042185">
    <property type="entry name" value="Serpin_sf_2"/>
</dbReference>
<feature type="chain" id="PRO_5036434221" description="Serpin domain-containing protein" evidence="5">
    <location>
        <begin position="18"/>
        <end position="395"/>
    </location>
</feature>
<dbReference type="Proteomes" id="UP000494106">
    <property type="component" value="Unassembled WGS sequence"/>
</dbReference>
<dbReference type="PROSITE" id="PS00284">
    <property type="entry name" value="SERPIN"/>
    <property type="match status" value="1"/>
</dbReference>
<feature type="signal peptide" evidence="5">
    <location>
        <begin position="1"/>
        <end position="17"/>
    </location>
</feature>
<dbReference type="EMBL" id="CADEBC010000203">
    <property type="protein sequence ID" value="CAB3225073.1"/>
    <property type="molecule type" value="Genomic_DNA"/>
</dbReference>
<keyword evidence="3" id="KW-0722">Serine protease inhibitor</keyword>
<evidence type="ECO:0000256" key="5">
    <source>
        <dbReference type="SAM" id="SignalP"/>
    </source>
</evidence>
<dbReference type="GO" id="GO:0004867">
    <property type="term" value="F:serine-type endopeptidase inhibitor activity"/>
    <property type="evidence" value="ECO:0007669"/>
    <property type="project" value="UniProtKB-KW"/>
</dbReference>
<accession>A0A8S0YZ65</accession>
<dbReference type="CDD" id="cd19579">
    <property type="entry name" value="serpin1K-like"/>
    <property type="match status" value="1"/>
</dbReference>
<proteinExistence type="inferred from homology"/>
<organism evidence="7 8">
    <name type="scientific">Arctia plantaginis</name>
    <name type="common">Wood tiger moth</name>
    <name type="synonym">Phalaena plantaginis</name>
    <dbReference type="NCBI Taxonomy" id="874455"/>
    <lineage>
        <taxon>Eukaryota</taxon>
        <taxon>Metazoa</taxon>
        <taxon>Ecdysozoa</taxon>
        <taxon>Arthropoda</taxon>
        <taxon>Hexapoda</taxon>
        <taxon>Insecta</taxon>
        <taxon>Pterygota</taxon>
        <taxon>Neoptera</taxon>
        <taxon>Endopterygota</taxon>
        <taxon>Lepidoptera</taxon>
        <taxon>Glossata</taxon>
        <taxon>Ditrysia</taxon>
        <taxon>Noctuoidea</taxon>
        <taxon>Erebidae</taxon>
        <taxon>Arctiinae</taxon>
        <taxon>Arctia</taxon>
    </lineage>
</organism>
<evidence type="ECO:0000313" key="7">
    <source>
        <dbReference type="EMBL" id="CAB3225073.1"/>
    </source>
</evidence>
<evidence type="ECO:0000256" key="3">
    <source>
        <dbReference type="ARBA" id="ARBA00022900"/>
    </source>
</evidence>
<dbReference type="Pfam" id="PF00079">
    <property type="entry name" value="Serpin"/>
    <property type="match status" value="1"/>
</dbReference>
<dbReference type="PANTHER" id="PTHR11461">
    <property type="entry name" value="SERINE PROTEASE INHIBITOR, SERPIN"/>
    <property type="match status" value="1"/>
</dbReference>
<evidence type="ECO:0000259" key="6">
    <source>
        <dbReference type="SMART" id="SM00093"/>
    </source>
</evidence>
<dbReference type="GO" id="GO:0005615">
    <property type="term" value="C:extracellular space"/>
    <property type="evidence" value="ECO:0007669"/>
    <property type="project" value="InterPro"/>
</dbReference>
<dbReference type="SUPFAM" id="SSF56574">
    <property type="entry name" value="Serpins"/>
    <property type="match status" value="1"/>
</dbReference>